<evidence type="ECO:0000256" key="3">
    <source>
        <dbReference type="SAM" id="MobiDB-lite"/>
    </source>
</evidence>
<dbReference type="SUPFAM" id="SSF51735">
    <property type="entry name" value="NAD(P)-binding Rossmann-fold domains"/>
    <property type="match status" value="1"/>
</dbReference>
<dbReference type="InterPro" id="IPR020904">
    <property type="entry name" value="Sc_DH/Rdtase_CS"/>
</dbReference>
<dbReference type="GO" id="GO:0016491">
    <property type="term" value="F:oxidoreductase activity"/>
    <property type="evidence" value="ECO:0007669"/>
    <property type="project" value="UniProtKB-KW"/>
</dbReference>
<sequence>MSDETVVITGASSGIGRATVRRFAGPGVNIGLVARGRDGLEAACAEVERAGGRALVLPTDVADPEAVDAAAQAVEDVFGPIDIWINDAMSTVFAFLWDISADEFRRSNEVTYFGSIWGMQAALKRMMPRDRGTIVQVGSAMAYRGIPLQAPYCGAKHGIQGVFESLRTELRHKNSHVHLTTVQLPGVNTPQFEHARDKFDTVSQPVAPVYQPEVAADAIHWAAHHRRREVYVGIPTVYTIWGNKVAPWLAERYLAATAVGGQLTDTPKSPDRHDNLFSSPPGDPGARGPYSGKAHQHSIQWWATRHRRTLGAAALGLAALAATRTVR</sequence>
<dbReference type="PRINTS" id="PR00081">
    <property type="entry name" value="GDHRDH"/>
</dbReference>
<dbReference type="OrthoDB" id="151996at2"/>
<reference evidence="5 6" key="1">
    <citation type="journal article" date="2018" name="J. Microbiol.">
        <title>Baekduia soli gen. nov., sp. nov., a novel bacterium isolated from the soil of Baekdu Mountain and proposal of a novel family name, Baekduiaceae fam. nov.</title>
        <authorList>
            <person name="An D.S."/>
            <person name="Siddiqi M.Z."/>
            <person name="Kim K.H."/>
            <person name="Yu H.S."/>
            <person name="Im W.T."/>
        </authorList>
    </citation>
    <scope>NUCLEOTIDE SEQUENCE [LARGE SCALE GENOMIC DNA]</scope>
    <source>
        <strain evidence="5 6">BR7-21</strain>
    </source>
</reference>
<proteinExistence type="inferred from homology"/>
<keyword evidence="2" id="KW-0560">Oxidoreductase</keyword>
<dbReference type="Gene3D" id="3.40.50.720">
    <property type="entry name" value="NAD(P)-binding Rossmann-like Domain"/>
    <property type="match status" value="1"/>
</dbReference>
<dbReference type="InterPro" id="IPR057326">
    <property type="entry name" value="KR_dom"/>
</dbReference>
<dbReference type="Proteomes" id="UP000321805">
    <property type="component" value="Chromosome"/>
</dbReference>
<dbReference type="Pfam" id="PF00106">
    <property type="entry name" value="adh_short"/>
    <property type="match status" value="1"/>
</dbReference>
<dbReference type="PANTHER" id="PTHR44196:SF1">
    <property type="entry name" value="DEHYDROGENASE_REDUCTASE SDR FAMILY MEMBER 7B"/>
    <property type="match status" value="1"/>
</dbReference>
<name>A0A5B8U540_9ACTN</name>
<evidence type="ECO:0000256" key="2">
    <source>
        <dbReference type="ARBA" id="ARBA00023002"/>
    </source>
</evidence>
<comment type="similarity">
    <text evidence="1">Belongs to the short-chain dehydrogenases/reductases (SDR) family.</text>
</comment>
<feature type="region of interest" description="Disordered" evidence="3">
    <location>
        <begin position="263"/>
        <end position="293"/>
    </location>
</feature>
<evidence type="ECO:0000313" key="5">
    <source>
        <dbReference type="EMBL" id="QEC48236.1"/>
    </source>
</evidence>
<dbReference type="NCBIfam" id="NF005495">
    <property type="entry name" value="PRK07109.1"/>
    <property type="match status" value="1"/>
</dbReference>
<dbReference type="InterPro" id="IPR002347">
    <property type="entry name" value="SDR_fam"/>
</dbReference>
<evidence type="ECO:0000313" key="6">
    <source>
        <dbReference type="Proteomes" id="UP000321805"/>
    </source>
</evidence>
<dbReference type="PANTHER" id="PTHR44196">
    <property type="entry name" value="DEHYDROGENASE/REDUCTASE SDR FAMILY MEMBER 7B"/>
    <property type="match status" value="1"/>
</dbReference>
<organism evidence="5 6">
    <name type="scientific">Baekduia soli</name>
    <dbReference type="NCBI Taxonomy" id="496014"/>
    <lineage>
        <taxon>Bacteria</taxon>
        <taxon>Bacillati</taxon>
        <taxon>Actinomycetota</taxon>
        <taxon>Thermoleophilia</taxon>
        <taxon>Solirubrobacterales</taxon>
        <taxon>Baekduiaceae</taxon>
        <taxon>Baekduia</taxon>
    </lineage>
</organism>
<dbReference type="RefSeq" id="WP_146919551.1">
    <property type="nucleotide sequence ID" value="NZ_CP042430.1"/>
</dbReference>
<dbReference type="EMBL" id="CP042430">
    <property type="protein sequence ID" value="QEC48236.1"/>
    <property type="molecule type" value="Genomic_DNA"/>
</dbReference>
<keyword evidence="6" id="KW-1185">Reference proteome</keyword>
<feature type="domain" description="Ketoreductase" evidence="4">
    <location>
        <begin position="4"/>
        <end position="188"/>
    </location>
</feature>
<evidence type="ECO:0000256" key="1">
    <source>
        <dbReference type="ARBA" id="ARBA00006484"/>
    </source>
</evidence>
<dbReference type="SMART" id="SM00822">
    <property type="entry name" value="PKS_KR"/>
    <property type="match status" value="1"/>
</dbReference>
<dbReference type="AlphaFoldDB" id="A0A5B8U540"/>
<accession>A0A5B8U540</accession>
<protein>
    <submittedName>
        <fullName evidence="5">SDR family oxidoreductase</fullName>
    </submittedName>
</protein>
<dbReference type="KEGG" id="bsol:FSW04_12115"/>
<evidence type="ECO:0000259" key="4">
    <source>
        <dbReference type="SMART" id="SM00822"/>
    </source>
</evidence>
<gene>
    <name evidence="5" type="ORF">FSW04_12115</name>
</gene>
<dbReference type="GO" id="GO:0016020">
    <property type="term" value="C:membrane"/>
    <property type="evidence" value="ECO:0007669"/>
    <property type="project" value="TreeGrafter"/>
</dbReference>
<dbReference type="InterPro" id="IPR036291">
    <property type="entry name" value="NAD(P)-bd_dom_sf"/>
</dbReference>
<dbReference type="PROSITE" id="PS00061">
    <property type="entry name" value="ADH_SHORT"/>
    <property type="match status" value="1"/>
</dbReference>